<feature type="compositionally biased region" description="Basic and acidic residues" evidence="1">
    <location>
        <begin position="129"/>
        <end position="147"/>
    </location>
</feature>
<dbReference type="AlphaFoldDB" id="A0A7J6V6Q3"/>
<name>A0A7J6V6Q3_THATH</name>
<dbReference type="EMBL" id="JABWDY010038210">
    <property type="protein sequence ID" value="KAF5179865.1"/>
    <property type="molecule type" value="Genomic_DNA"/>
</dbReference>
<reference evidence="2 3" key="1">
    <citation type="submission" date="2020-06" db="EMBL/GenBank/DDBJ databases">
        <title>Transcriptomic and genomic resources for Thalictrum thalictroides and T. hernandezii: Facilitating candidate gene discovery in an emerging model plant lineage.</title>
        <authorList>
            <person name="Arias T."/>
            <person name="Riano-Pachon D.M."/>
            <person name="Di Stilio V.S."/>
        </authorList>
    </citation>
    <scope>NUCLEOTIDE SEQUENCE [LARGE SCALE GENOMIC DNA]</scope>
    <source>
        <strain evidence="3">cv. WT478/WT964</strain>
        <tissue evidence="2">Leaves</tissue>
    </source>
</reference>
<dbReference type="Proteomes" id="UP000554482">
    <property type="component" value="Unassembled WGS sequence"/>
</dbReference>
<feature type="region of interest" description="Disordered" evidence="1">
    <location>
        <begin position="118"/>
        <end position="185"/>
    </location>
</feature>
<sequence length="185" mass="21075">MLPYVVYAADPSNVNIEFDFTWKRTFVPCTKQEDSSSCRAYMLTTVDCLLRNKSLKFRARNELLRKRIAMDLLDCRVKPPQKPKAEELLKVVTKEVQLEDHRLKELVDGVDFLNQAEAKKSTSTTSDNPEDKTDHREGLNEHTEDKAVVALDEEAKSQPGDKSGPTEDKSGRPEDKEDQAYDKAN</sequence>
<dbReference type="OrthoDB" id="1992716at2759"/>
<protein>
    <submittedName>
        <fullName evidence="2">Uncharacterized protein</fullName>
    </submittedName>
</protein>
<proteinExistence type="predicted"/>
<gene>
    <name evidence="2" type="ORF">FRX31_030547</name>
</gene>
<evidence type="ECO:0000256" key="1">
    <source>
        <dbReference type="SAM" id="MobiDB-lite"/>
    </source>
</evidence>
<organism evidence="2 3">
    <name type="scientific">Thalictrum thalictroides</name>
    <name type="common">Rue-anemone</name>
    <name type="synonym">Anemone thalictroides</name>
    <dbReference type="NCBI Taxonomy" id="46969"/>
    <lineage>
        <taxon>Eukaryota</taxon>
        <taxon>Viridiplantae</taxon>
        <taxon>Streptophyta</taxon>
        <taxon>Embryophyta</taxon>
        <taxon>Tracheophyta</taxon>
        <taxon>Spermatophyta</taxon>
        <taxon>Magnoliopsida</taxon>
        <taxon>Ranunculales</taxon>
        <taxon>Ranunculaceae</taxon>
        <taxon>Thalictroideae</taxon>
        <taxon>Thalictrum</taxon>
    </lineage>
</organism>
<evidence type="ECO:0000313" key="2">
    <source>
        <dbReference type="EMBL" id="KAF5179865.1"/>
    </source>
</evidence>
<comment type="caution">
    <text evidence="2">The sequence shown here is derived from an EMBL/GenBank/DDBJ whole genome shotgun (WGS) entry which is preliminary data.</text>
</comment>
<accession>A0A7J6V6Q3</accession>
<keyword evidence="3" id="KW-1185">Reference proteome</keyword>
<evidence type="ECO:0000313" key="3">
    <source>
        <dbReference type="Proteomes" id="UP000554482"/>
    </source>
</evidence>
<feature type="compositionally biased region" description="Basic and acidic residues" evidence="1">
    <location>
        <begin position="164"/>
        <end position="185"/>
    </location>
</feature>
<dbReference type="Gene3D" id="3.40.395.10">
    <property type="entry name" value="Adenoviral Proteinase, Chain A"/>
    <property type="match status" value="1"/>
</dbReference>